<dbReference type="RefSeq" id="WP_006368579.1">
    <property type="nucleotide sequence ID" value="NZ_JAAXPC010000016.1"/>
</dbReference>
<name>A0A846WRS9_9ACTN</name>
<gene>
    <name evidence="1" type="ORF">HGA05_22125</name>
</gene>
<evidence type="ECO:0000313" key="1">
    <source>
        <dbReference type="EMBL" id="NKY04269.1"/>
    </source>
</evidence>
<proteinExistence type="predicted"/>
<sequence>MIEYLNSNTLFNEIAMIRPELKGMILVVEGSDDEYTMDYHTGASVTVIGAHGGKREVLEASIKADQYAIPSAYFLVDSDYDDFVPTEVPYGTRVVTSDGHDFVMDLVLVDQSVMQRVLGAHLRTATAGTGVRISASELIQKGLALAFVVGVLRLLSVKHQWGLKLRDFPFGKLRSIEPRVDEIVRIALNNSPPITEDTIDLARILASALNDYRDQSTAIVGDHDYFSATAHVLKLAGLANVKGSTLATSFIAAVHCRAIGRTGWYSDLSSRSKEESGESCFACPCEESA</sequence>
<evidence type="ECO:0000313" key="2">
    <source>
        <dbReference type="Proteomes" id="UP000563898"/>
    </source>
</evidence>
<organism evidence="1 2">
    <name type="scientific">Gordonia polyisoprenivorans</name>
    <dbReference type="NCBI Taxonomy" id="84595"/>
    <lineage>
        <taxon>Bacteria</taxon>
        <taxon>Bacillati</taxon>
        <taxon>Actinomycetota</taxon>
        <taxon>Actinomycetes</taxon>
        <taxon>Mycobacteriales</taxon>
        <taxon>Gordoniaceae</taxon>
        <taxon>Gordonia</taxon>
    </lineage>
</organism>
<dbReference type="EMBL" id="JAAXPC010000016">
    <property type="protein sequence ID" value="NKY04269.1"/>
    <property type="molecule type" value="Genomic_DNA"/>
</dbReference>
<dbReference type="Proteomes" id="UP000563898">
    <property type="component" value="Unassembled WGS sequence"/>
</dbReference>
<evidence type="ECO:0008006" key="3">
    <source>
        <dbReference type="Google" id="ProtNLM"/>
    </source>
</evidence>
<comment type="caution">
    <text evidence="1">The sequence shown here is derived from an EMBL/GenBank/DDBJ whole genome shotgun (WGS) entry which is preliminary data.</text>
</comment>
<accession>A0A846WRS9</accession>
<dbReference type="AlphaFoldDB" id="A0A846WRS9"/>
<protein>
    <recommendedName>
        <fullName evidence="3">DUF4435 domain-containing protein</fullName>
    </recommendedName>
</protein>
<reference evidence="1 2" key="1">
    <citation type="submission" date="2020-04" db="EMBL/GenBank/DDBJ databases">
        <title>MicrobeNet Type strains.</title>
        <authorList>
            <person name="Nicholson A.C."/>
        </authorList>
    </citation>
    <scope>NUCLEOTIDE SEQUENCE [LARGE SCALE GENOMIC DNA]</scope>
    <source>
        <strain evidence="1 2">ATCC BAA-14</strain>
    </source>
</reference>